<evidence type="ECO:0000313" key="3">
    <source>
        <dbReference type="Proteomes" id="UP001066276"/>
    </source>
</evidence>
<evidence type="ECO:0000313" key="2">
    <source>
        <dbReference type="EMBL" id="KAJ1088015.1"/>
    </source>
</evidence>
<dbReference type="EMBL" id="JANPWB010000015">
    <property type="protein sequence ID" value="KAJ1088015.1"/>
    <property type="molecule type" value="Genomic_DNA"/>
</dbReference>
<proteinExistence type="predicted"/>
<protein>
    <submittedName>
        <fullName evidence="2">Uncharacterized protein</fullName>
    </submittedName>
</protein>
<dbReference type="Proteomes" id="UP001066276">
    <property type="component" value="Chromosome 11"/>
</dbReference>
<feature type="region of interest" description="Disordered" evidence="1">
    <location>
        <begin position="15"/>
        <end position="66"/>
    </location>
</feature>
<name>A0AAV7LC06_PLEWA</name>
<dbReference type="AlphaFoldDB" id="A0AAV7LC06"/>
<comment type="caution">
    <text evidence="2">The sequence shown here is derived from an EMBL/GenBank/DDBJ whole genome shotgun (WGS) entry which is preliminary data.</text>
</comment>
<feature type="compositionally biased region" description="Polar residues" evidence="1">
    <location>
        <begin position="24"/>
        <end position="38"/>
    </location>
</feature>
<keyword evidence="3" id="KW-1185">Reference proteome</keyword>
<evidence type="ECO:0000256" key="1">
    <source>
        <dbReference type="SAM" id="MobiDB-lite"/>
    </source>
</evidence>
<gene>
    <name evidence="2" type="ORF">NDU88_001174</name>
</gene>
<organism evidence="2 3">
    <name type="scientific">Pleurodeles waltl</name>
    <name type="common">Iberian ribbed newt</name>
    <dbReference type="NCBI Taxonomy" id="8319"/>
    <lineage>
        <taxon>Eukaryota</taxon>
        <taxon>Metazoa</taxon>
        <taxon>Chordata</taxon>
        <taxon>Craniata</taxon>
        <taxon>Vertebrata</taxon>
        <taxon>Euteleostomi</taxon>
        <taxon>Amphibia</taxon>
        <taxon>Batrachia</taxon>
        <taxon>Caudata</taxon>
        <taxon>Salamandroidea</taxon>
        <taxon>Salamandridae</taxon>
        <taxon>Pleurodelinae</taxon>
        <taxon>Pleurodeles</taxon>
    </lineage>
</organism>
<sequence length="122" mass="12983">MGLAQSVVPGASGRLQCHDCLWSGSETGTTGAHQSQGRSAGADPDGAPYDPKSPKGGVPDRPHKVPDVTYKKKGTHITGGVPDRPHKVPDVTYKKKGTHIAGEWNERLTTRLLLICFTGEKV</sequence>
<reference evidence="2" key="1">
    <citation type="journal article" date="2022" name="bioRxiv">
        <title>Sequencing and chromosome-scale assembly of the giantPleurodeles waltlgenome.</title>
        <authorList>
            <person name="Brown T."/>
            <person name="Elewa A."/>
            <person name="Iarovenko S."/>
            <person name="Subramanian E."/>
            <person name="Araus A.J."/>
            <person name="Petzold A."/>
            <person name="Susuki M."/>
            <person name="Suzuki K.-i.T."/>
            <person name="Hayashi T."/>
            <person name="Toyoda A."/>
            <person name="Oliveira C."/>
            <person name="Osipova E."/>
            <person name="Leigh N.D."/>
            <person name="Simon A."/>
            <person name="Yun M.H."/>
        </authorList>
    </citation>
    <scope>NUCLEOTIDE SEQUENCE</scope>
    <source>
        <strain evidence="2">20211129_DDA</strain>
        <tissue evidence="2">Liver</tissue>
    </source>
</reference>
<accession>A0AAV7LC06</accession>